<evidence type="ECO:0008006" key="7">
    <source>
        <dbReference type="Google" id="ProtNLM"/>
    </source>
</evidence>
<accession>W8CBM8</accession>
<sequence length="347" mass="38536">ISGLIMLKRSSASRAGHLGVTLLLFYFSTCCSLKCRTEDGPSESELKRITRSCMRKIGESLRPSNGGSQGYSNNYNHYGPLHQSNFGGQYGGNSRYDYNYDYDDDNDQYNGNGNSNNYNSNNNNGNNNNGNNNYDRDHDRGNRNVLQQRNRDRQQNGNSDNSRSSSSSSSSSGNNHGNGGRYDNNNGKSNGGNGGSGGGSGNNGGGGGSRNTGSGGSSGSGQRGHTQNHSNNNNNNNNSNNSNNNNRSANNDTADASCVVHCFFEELNMLNSDDYPDRYKVQYGLTRDLRDRELRNFYTDTIQDCFHYLESQRRRDKCHYSRDLINCMTEYAKVNCDDWQEFNMVFN</sequence>
<dbReference type="InterPro" id="IPR052295">
    <property type="entry name" value="Odorant-binding_protein"/>
</dbReference>
<evidence type="ECO:0000256" key="5">
    <source>
        <dbReference type="SAM" id="SignalP"/>
    </source>
</evidence>
<feature type="compositionally biased region" description="Gly residues" evidence="4">
    <location>
        <begin position="189"/>
        <end position="222"/>
    </location>
</feature>
<evidence type="ECO:0000256" key="4">
    <source>
        <dbReference type="SAM" id="MobiDB-lite"/>
    </source>
</evidence>
<dbReference type="PANTHER" id="PTHR21066">
    <property type="entry name" value="ODORANT-BINDING PROTEIN 59A-RELATED"/>
    <property type="match status" value="1"/>
</dbReference>
<dbReference type="PANTHER" id="PTHR21066:SF9">
    <property type="entry name" value="ODORANT-BINDING PROTEIN 59A"/>
    <property type="match status" value="1"/>
</dbReference>
<dbReference type="GO" id="GO:0005549">
    <property type="term" value="F:odorant binding"/>
    <property type="evidence" value="ECO:0007669"/>
    <property type="project" value="InterPro"/>
</dbReference>
<feature type="compositionally biased region" description="Low complexity" evidence="4">
    <location>
        <begin position="228"/>
        <end position="251"/>
    </location>
</feature>
<name>W8CBM8_CERCA</name>
<dbReference type="Pfam" id="PF01395">
    <property type="entry name" value="PBP_GOBP"/>
    <property type="match status" value="1"/>
</dbReference>
<dbReference type="SUPFAM" id="SSF47565">
    <property type="entry name" value="Insect pheromone/odorant-binding proteins"/>
    <property type="match status" value="1"/>
</dbReference>
<reference evidence="6" key="1">
    <citation type="submission" date="2013-07" db="EMBL/GenBank/DDBJ databases">
        <authorList>
            <person name="Geib S."/>
        </authorList>
    </citation>
    <scope>NUCLEOTIDE SEQUENCE</scope>
</reference>
<comment type="similarity">
    <text evidence="2">Belongs to the PBP/GOBP family.</text>
</comment>
<feature type="signal peptide" evidence="5">
    <location>
        <begin position="1"/>
        <end position="32"/>
    </location>
</feature>
<evidence type="ECO:0000256" key="3">
    <source>
        <dbReference type="ARBA" id="ARBA00022525"/>
    </source>
</evidence>
<protein>
    <recommendedName>
        <fullName evidence="7">Odorant-binding protein</fullName>
    </recommendedName>
</protein>
<evidence type="ECO:0000313" key="6">
    <source>
        <dbReference type="EMBL" id="JAC06182.1"/>
    </source>
</evidence>
<feature type="chain" id="PRO_5004906955" description="Odorant-binding protein" evidence="5">
    <location>
        <begin position="33"/>
        <end position="347"/>
    </location>
</feature>
<dbReference type="GO" id="GO:0005576">
    <property type="term" value="C:extracellular region"/>
    <property type="evidence" value="ECO:0007669"/>
    <property type="project" value="UniProtKB-SubCell"/>
</dbReference>
<feature type="non-terminal residue" evidence="6">
    <location>
        <position position="1"/>
    </location>
</feature>
<dbReference type="Gene3D" id="1.10.238.20">
    <property type="entry name" value="Pheromone/general odorant binding protein domain"/>
    <property type="match status" value="1"/>
</dbReference>
<feature type="region of interest" description="Disordered" evidence="4">
    <location>
        <begin position="97"/>
        <end position="251"/>
    </location>
</feature>
<keyword evidence="5" id="KW-0732">Signal</keyword>
<dbReference type="AlphaFoldDB" id="W8CBM8"/>
<evidence type="ECO:0000256" key="1">
    <source>
        <dbReference type="ARBA" id="ARBA00004613"/>
    </source>
</evidence>
<dbReference type="InterPro" id="IPR006170">
    <property type="entry name" value="PBP/GOBP"/>
</dbReference>
<evidence type="ECO:0000256" key="2">
    <source>
        <dbReference type="ARBA" id="ARBA00008098"/>
    </source>
</evidence>
<organism evidence="6">
    <name type="scientific">Ceratitis capitata</name>
    <name type="common">Mediterranean fruit fly</name>
    <name type="synonym">Tephritis capitata</name>
    <dbReference type="NCBI Taxonomy" id="7213"/>
    <lineage>
        <taxon>Eukaryota</taxon>
        <taxon>Metazoa</taxon>
        <taxon>Ecdysozoa</taxon>
        <taxon>Arthropoda</taxon>
        <taxon>Hexapoda</taxon>
        <taxon>Insecta</taxon>
        <taxon>Pterygota</taxon>
        <taxon>Neoptera</taxon>
        <taxon>Endopterygota</taxon>
        <taxon>Diptera</taxon>
        <taxon>Brachycera</taxon>
        <taxon>Muscomorpha</taxon>
        <taxon>Tephritoidea</taxon>
        <taxon>Tephritidae</taxon>
        <taxon>Ceratitis</taxon>
        <taxon>Ceratitis</taxon>
    </lineage>
</organism>
<dbReference type="InterPro" id="IPR036728">
    <property type="entry name" value="PBP_GOBP_sf"/>
</dbReference>
<reference evidence="6" key="2">
    <citation type="journal article" date="2014" name="BMC Genomics">
        <title>A genomic perspective to assessing quality of mass-reared SIT flies used in Mediterranean fruit fly (Ceratitis capitata) eradication in California.</title>
        <authorList>
            <person name="Calla B."/>
            <person name="Hall B."/>
            <person name="Hou S."/>
            <person name="Geib S.M."/>
        </authorList>
    </citation>
    <scope>NUCLEOTIDE SEQUENCE</scope>
</reference>
<feature type="compositionally biased region" description="Low complexity" evidence="4">
    <location>
        <begin position="108"/>
        <end position="133"/>
    </location>
</feature>
<feature type="compositionally biased region" description="Low complexity" evidence="4">
    <location>
        <begin position="155"/>
        <end position="175"/>
    </location>
</feature>
<keyword evidence="3" id="KW-0964">Secreted</keyword>
<dbReference type="EMBL" id="GAMC01000374">
    <property type="protein sequence ID" value="JAC06182.1"/>
    <property type="molecule type" value="mRNA"/>
</dbReference>
<dbReference type="OrthoDB" id="8194482at2759"/>
<comment type="subcellular location">
    <subcellularLocation>
        <location evidence="1">Secreted</location>
    </subcellularLocation>
</comment>
<proteinExistence type="evidence at transcript level"/>